<feature type="transmembrane region" description="Helical" evidence="3">
    <location>
        <begin position="33"/>
        <end position="53"/>
    </location>
</feature>
<protein>
    <submittedName>
        <fullName evidence="4">Uncharacterized protein</fullName>
    </submittedName>
</protein>
<feature type="transmembrane region" description="Helical" evidence="3">
    <location>
        <begin position="255"/>
        <end position="273"/>
    </location>
</feature>
<keyword evidence="5" id="KW-1185">Reference proteome</keyword>
<gene>
    <name evidence="4" type="ORF">DSTB1V02_LOCUS9030</name>
</gene>
<evidence type="ECO:0000313" key="5">
    <source>
        <dbReference type="Proteomes" id="UP000677054"/>
    </source>
</evidence>
<keyword evidence="3" id="KW-0812">Transmembrane</keyword>
<evidence type="ECO:0000256" key="3">
    <source>
        <dbReference type="SAM" id="Phobius"/>
    </source>
</evidence>
<evidence type="ECO:0000256" key="1">
    <source>
        <dbReference type="ARBA" id="ARBA00004123"/>
    </source>
</evidence>
<feature type="non-terminal residue" evidence="4">
    <location>
        <position position="1"/>
    </location>
</feature>
<dbReference type="EMBL" id="CAJPEV010002188">
    <property type="protein sequence ID" value="CAG0896046.1"/>
    <property type="molecule type" value="Genomic_DNA"/>
</dbReference>
<dbReference type="EMBL" id="LR901705">
    <property type="protein sequence ID" value="CAD7249231.1"/>
    <property type="molecule type" value="Genomic_DNA"/>
</dbReference>
<proteinExistence type="predicted"/>
<keyword evidence="3" id="KW-1133">Transmembrane helix</keyword>
<keyword evidence="2" id="KW-0539">Nucleus</keyword>
<dbReference type="Proteomes" id="UP000677054">
    <property type="component" value="Unassembled WGS sequence"/>
</dbReference>
<evidence type="ECO:0000313" key="4">
    <source>
        <dbReference type="EMBL" id="CAD7249231.1"/>
    </source>
</evidence>
<name>A0A7R8XMW4_9CRUS</name>
<feature type="transmembrane region" description="Helical" evidence="3">
    <location>
        <begin position="198"/>
        <end position="216"/>
    </location>
</feature>
<accession>A0A7R8XMW4</accession>
<dbReference type="GO" id="GO:0005634">
    <property type="term" value="C:nucleus"/>
    <property type="evidence" value="ECO:0007669"/>
    <property type="project" value="UniProtKB-SubCell"/>
</dbReference>
<sequence>TGCDDFQVAEGMEWLATSDILNREVRHSQVYNLVAYMPYVCVAFHFLFSSLQYPKLSFPNAQFEVLLAPLCPFLPLSLAVWCTSGRCLSCWIRVLKHLGEVRESASSAALLDSSTVQEASGRQHHLEKLQDNTSDPARFYHVLHVAQSFGDYEKVFRGMHENFLNIKFKDTHMQAVAEGMEWLATSDILNREVRHSQVYNLVAYMPYVCVAFHFLFSSLQYPKLSFPNAQFEVAEGMEWLATSDILNREVRHSQVYNLVAYMPYVCVAFHFLFSSLQYPKLSFPNAQFEWSQKRSHTGNVLDTLIHEGDAHARRHLSRPSLVLDIVPFLVNSQLYSGKEKAELKALIETMMSLNVTYVQERSPEGQYVFKLDP</sequence>
<evidence type="ECO:0000256" key="2">
    <source>
        <dbReference type="ARBA" id="ARBA00023242"/>
    </source>
</evidence>
<reference evidence="4" key="1">
    <citation type="submission" date="2020-11" db="EMBL/GenBank/DDBJ databases">
        <authorList>
            <person name="Tran Van P."/>
        </authorList>
    </citation>
    <scope>NUCLEOTIDE SEQUENCE</scope>
</reference>
<keyword evidence="3" id="KW-0472">Membrane</keyword>
<dbReference type="InterPro" id="IPR053016">
    <property type="entry name" value="CTF18-RFC_complex"/>
</dbReference>
<dbReference type="PANTHER" id="PTHR46765">
    <property type="entry name" value="P-LOOP CONTAINING NUCLEOSIDE TRIPHOSPHATE HYDROLASES SUPERFAMILY PROTEIN"/>
    <property type="match status" value="1"/>
</dbReference>
<feature type="transmembrane region" description="Helical" evidence="3">
    <location>
        <begin position="65"/>
        <end position="83"/>
    </location>
</feature>
<comment type="subcellular location">
    <subcellularLocation>
        <location evidence="1">Nucleus</location>
    </subcellularLocation>
</comment>
<organism evidence="4">
    <name type="scientific">Darwinula stevensoni</name>
    <dbReference type="NCBI Taxonomy" id="69355"/>
    <lineage>
        <taxon>Eukaryota</taxon>
        <taxon>Metazoa</taxon>
        <taxon>Ecdysozoa</taxon>
        <taxon>Arthropoda</taxon>
        <taxon>Crustacea</taxon>
        <taxon>Oligostraca</taxon>
        <taxon>Ostracoda</taxon>
        <taxon>Podocopa</taxon>
        <taxon>Podocopida</taxon>
        <taxon>Darwinulocopina</taxon>
        <taxon>Darwinuloidea</taxon>
        <taxon>Darwinulidae</taxon>
        <taxon>Darwinula</taxon>
    </lineage>
</organism>
<dbReference type="AlphaFoldDB" id="A0A7R8XMW4"/>
<dbReference type="PANTHER" id="PTHR46765:SF1">
    <property type="entry name" value="P-LOOP CONTAINING NUCLEOSIDE TRIPHOSPHATE HYDROLASES SUPERFAMILY PROTEIN"/>
    <property type="match status" value="1"/>
</dbReference>
<dbReference type="OrthoDB" id="6350972at2759"/>